<reference evidence="12" key="1">
    <citation type="journal article" date="2023" name="Commun. Biol.">
        <title>Genome analysis of Parmales, the sister group of diatoms, reveals the evolutionary specialization of diatoms from phago-mixotrophs to photoautotrophs.</title>
        <authorList>
            <person name="Ban H."/>
            <person name="Sato S."/>
            <person name="Yoshikawa S."/>
            <person name="Yamada K."/>
            <person name="Nakamura Y."/>
            <person name="Ichinomiya M."/>
            <person name="Sato N."/>
            <person name="Blanc-Mathieu R."/>
            <person name="Endo H."/>
            <person name="Kuwata A."/>
            <person name="Ogata H."/>
        </authorList>
    </citation>
    <scope>NUCLEOTIDE SEQUENCE [LARGE SCALE GENOMIC DNA]</scope>
</reference>
<feature type="compositionally biased region" description="Basic and acidic residues" evidence="9">
    <location>
        <begin position="283"/>
        <end position="293"/>
    </location>
</feature>
<dbReference type="PANTHER" id="PTHR11002">
    <property type="entry name" value="CARBONIC ANHYDRASE"/>
    <property type="match status" value="1"/>
</dbReference>
<dbReference type="GO" id="GO:0004089">
    <property type="term" value="F:carbonate dehydratase activity"/>
    <property type="evidence" value="ECO:0007669"/>
    <property type="project" value="UniProtKB-UniRule"/>
</dbReference>
<keyword evidence="4 7" id="KW-0862">Zinc</keyword>
<comment type="catalytic activity">
    <reaction evidence="6 8">
        <text>hydrogencarbonate + H(+) = CO2 + H2O</text>
        <dbReference type="Rhea" id="RHEA:10748"/>
        <dbReference type="ChEBI" id="CHEBI:15377"/>
        <dbReference type="ChEBI" id="CHEBI:15378"/>
        <dbReference type="ChEBI" id="CHEBI:16526"/>
        <dbReference type="ChEBI" id="CHEBI:17544"/>
        <dbReference type="EC" id="4.2.1.1"/>
    </reaction>
</comment>
<dbReference type="GO" id="GO:0015976">
    <property type="term" value="P:carbon utilization"/>
    <property type="evidence" value="ECO:0007669"/>
    <property type="project" value="InterPro"/>
</dbReference>
<feature type="binding site" evidence="7">
    <location>
        <position position="84"/>
    </location>
    <ligand>
        <name>Zn(2+)</name>
        <dbReference type="ChEBI" id="CHEBI:29105"/>
    </ligand>
</feature>
<feature type="binding site" evidence="7">
    <location>
        <position position="140"/>
    </location>
    <ligand>
        <name>Zn(2+)</name>
        <dbReference type="ChEBI" id="CHEBI:29105"/>
    </ligand>
</feature>
<evidence type="ECO:0000256" key="8">
    <source>
        <dbReference type="RuleBase" id="RU003956"/>
    </source>
</evidence>
<organism evidence="11 12">
    <name type="scientific">Triparma columacea</name>
    <dbReference type="NCBI Taxonomy" id="722753"/>
    <lineage>
        <taxon>Eukaryota</taxon>
        <taxon>Sar</taxon>
        <taxon>Stramenopiles</taxon>
        <taxon>Ochrophyta</taxon>
        <taxon>Bolidophyceae</taxon>
        <taxon>Parmales</taxon>
        <taxon>Triparmaceae</taxon>
        <taxon>Triparma</taxon>
    </lineage>
</organism>
<dbReference type="SUPFAM" id="SSF53056">
    <property type="entry name" value="beta-carbonic anhydrase, cab"/>
    <property type="match status" value="1"/>
</dbReference>
<evidence type="ECO:0000256" key="9">
    <source>
        <dbReference type="SAM" id="MobiDB-lite"/>
    </source>
</evidence>
<dbReference type="EC" id="4.2.1.1" evidence="2 8"/>
<dbReference type="InterPro" id="IPR036874">
    <property type="entry name" value="Carbonic_anhydrase_sf"/>
</dbReference>
<evidence type="ECO:0000313" key="11">
    <source>
        <dbReference type="EMBL" id="GMI23859.1"/>
    </source>
</evidence>
<name>A0A9W7FYM2_9STRA</name>
<dbReference type="CDD" id="cd00883">
    <property type="entry name" value="beta_CA_cladeA"/>
    <property type="match status" value="1"/>
</dbReference>
<evidence type="ECO:0000256" key="5">
    <source>
        <dbReference type="ARBA" id="ARBA00023239"/>
    </source>
</evidence>
<dbReference type="InterPro" id="IPR001765">
    <property type="entry name" value="Carbonic_anhydrase"/>
</dbReference>
<comment type="cofactor">
    <cofactor evidence="7">
        <name>Zn(2+)</name>
        <dbReference type="ChEBI" id="CHEBI:29105"/>
    </cofactor>
    <text evidence="7">Binds 1 zinc ion per subunit.</text>
</comment>
<comment type="caution">
    <text evidence="11">The sequence shown here is derived from an EMBL/GenBank/DDBJ whole genome shotgun (WGS) entry which is preliminary data.</text>
</comment>
<dbReference type="EMBL" id="BRYA01000576">
    <property type="protein sequence ID" value="GMI23859.1"/>
    <property type="molecule type" value="Genomic_DNA"/>
</dbReference>
<feature type="chain" id="PRO_5040936893" description="Carbonic anhydrase" evidence="10">
    <location>
        <begin position="16"/>
        <end position="316"/>
    </location>
</feature>
<feature type="binding site" evidence="7">
    <location>
        <position position="143"/>
    </location>
    <ligand>
        <name>Zn(2+)</name>
        <dbReference type="ChEBI" id="CHEBI:29105"/>
    </ligand>
</feature>
<keyword evidence="12" id="KW-1185">Reference proteome</keyword>
<dbReference type="PROSITE" id="PS00705">
    <property type="entry name" value="PROK_CO2_ANHYDRASE_2"/>
    <property type="match status" value="1"/>
</dbReference>
<protein>
    <recommendedName>
        <fullName evidence="2 8">Carbonic anhydrase</fullName>
        <ecNumber evidence="2 8">4.2.1.1</ecNumber>
    </recommendedName>
    <alternativeName>
        <fullName evidence="8">Carbonate dehydratase</fullName>
    </alternativeName>
</protein>
<dbReference type="SMART" id="SM00947">
    <property type="entry name" value="Pro_CA"/>
    <property type="match status" value="1"/>
</dbReference>
<gene>
    <name evidence="11" type="ORF">TrCOL_g4461</name>
</gene>
<dbReference type="Proteomes" id="UP001165065">
    <property type="component" value="Unassembled WGS sequence"/>
</dbReference>
<dbReference type="AlphaFoldDB" id="A0A9W7FYM2"/>
<feature type="signal peptide" evidence="10">
    <location>
        <begin position="1"/>
        <end position="15"/>
    </location>
</feature>
<evidence type="ECO:0000256" key="10">
    <source>
        <dbReference type="SAM" id="SignalP"/>
    </source>
</evidence>
<keyword evidence="10" id="KW-0732">Signal</keyword>
<feature type="binding site" evidence="7">
    <location>
        <position position="86"/>
    </location>
    <ligand>
        <name>Zn(2+)</name>
        <dbReference type="ChEBI" id="CHEBI:29105"/>
    </ligand>
</feature>
<dbReference type="PANTHER" id="PTHR11002:SF76">
    <property type="entry name" value="CARBONIC ANHYDRASE"/>
    <property type="match status" value="1"/>
</dbReference>
<evidence type="ECO:0000256" key="4">
    <source>
        <dbReference type="ARBA" id="ARBA00022833"/>
    </source>
</evidence>
<dbReference type="GO" id="GO:0008270">
    <property type="term" value="F:zinc ion binding"/>
    <property type="evidence" value="ECO:0007669"/>
    <property type="project" value="UniProtKB-UniRule"/>
</dbReference>
<feature type="region of interest" description="Disordered" evidence="9">
    <location>
        <begin position="283"/>
        <end position="316"/>
    </location>
</feature>
<dbReference type="OrthoDB" id="10248475at2759"/>
<sequence>MRAWLIISAFAAIEAFSPTFGPKLVQNSKLDALAMPVDKKKAVKDISTVFDNNQKWIDSKLAEDPQFFEALGSGHYPQYLWIGCSDARVPANEIMGEDAGSVFVVRNVANMVTGTDFNAMSAIQYAVGVLEVPHIIVCGHYDCGGVRASRENLDHAPPLENWLRSIRDVYRLHNGELDAIKDPEERHRRLVELNVIEQCINLFKTGVVQRKRVETYQNPDYAMTQPRIHAVVFDPATGKLKPLDVNFNDYIDELHDIYDLYKVDPDSKEAVKKRKQEEAIKAKARSMAEEGVRPHAPTKFRGDGENKGWWARLRGK</sequence>
<evidence type="ECO:0000256" key="1">
    <source>
        <dbReference type="ARBA" id="ARBA00006217"/>
    </source>
</evidence>
<evidence type="ECO:0000256" key="3">
    <source>
        <dbReference type="ARBA" id="ARBA00022723"/>
    </source>
</evidence>
<dbReference type="Pfam" id="PF00484">
    <property type="entry name" value="Pro_CA"/>
    <property type="match status" value="1"/>
</dbReference>
<evidence type="ECO:0000256" key="6">
    <source>
        <dbReference type="ARBA" id="ARBA00048348"/>
    </source>
</evidence>
<comment type="similarity">
    <text evidence="1 8">Belongs to the beta-class carbonic anhydrase family.</text>
</comment>
<keyword evidence="5 8" id="KW-0456">Lyase</keyword>
<dbReference type="Gene3D" id="3.40.1050.10">
    <property type="entry name" value="Carbonic anhydrase"/>
    <property type="match status" value="1"/>
</dbReference>
<evidence type="ECO:0000256" key="2">
    <source>
        <dbReference type="ARBA" id="ARBA00012925"/>
    </source>
</evidence>
<evidence type="ECO:0000256" key="7">
    <source>
        <dbReference type="PIRSR" id="PIRSR601765-1"/>
    </source>
</evidence>
<accession>A0A9W7FYM2</accession>
<comment type="function">
    <text evidence="8">Reversible hydration of carbon dioxide.</text>
</comment>
<keyword evidence="3 7" id="KW-0479">Metal-binding</keyword>
<evidence type="ECO:0000313" key="12">
    <source>
        <dbReference type="Proteomes" id="UP001165065"/>
    </source>
</evidence>
<dbReference type="InterPro" id="IPR015892">
    <property type="entry name" value="Carbonic_anhydrase_CS"/>
</dbReference>
<proteinExistence type="inferred from homology"/>